<sequence>MPGKPPRICGCGRKVPAGLRCECQAKRHAERKARFDRTRPSSSARGYTSKWERARADFLAAHPFCRRCGAPATVVDHIIPHRGDLSLFWDRSNWQPLCAADHNSAKQIEERRAAKGQWT</sequence>
<evidence type="ECO:0000313" key="7">
    <source>
        <dbReference type="Proteomes" id="UP000244060"/>
    </source>
</evidence>
<evidence type="ECO:0000256" key="2">
    <source>
        <dbReference type="ARBA" id="ARBA00022801"/>
    </source>
</evidence>
<keyword evidence="7" id="KW-1185">Reference proteome</keyword>
<dbReference type="EMBL" id="QAOT01000038">
    <property type="protein sequence ID" value="PTR07777.1"/>
    <property type="molecule type" value="Genomic_DNA"/>
</dbReference>
<keyword evidence="1" id="KW-0540">Nuclease</keyword>
<organism evidence="6 7">
    <name type="scientific">Cereibacter azotoformans</name>
    <dbReference type="NCBI Taxonomy" id="43057"/>
    <lineage>
        <taxon>Bacteria</taxon>
        <taxon>Pseudomonadati</taxon>
        <taxon>Pseudomonadota</taxon>
        <taxon>Alphaproteobacteria</taxon>
        <taxon>Rhodobacterales</taxon>
        <taxon>Paracoccaceae</taxon>
        <taxon>Cereibacter</taxon>
    </lineage>
</organism>
<dbReference type="Proteomes" id="UP000244060">
    <property type="component" value="Unassembled WGS sequence"/>
</dbReference>
<protein>
    <recommendedName>
        <fullName evidence="4">Putative HNH nuclease YajD</fullName>
    </recommendedName>
</protein>
<dbReference type="InterPro" id="IPR003615">
    <property type="entry name" value="HNH_nuc"/>
</dbReference>
<dbReference type="Gene3D" id="1.10.30.50">
    <property type="match status" value="1"/>
</dbReference>
<dbReference type="GO" id="GO:0008270">
    <property type="term" value="F:zinc ion binding"/>
    <property type="evidence" value="ECO:0007669"/>
    <property type="project" value="InterPro"/>
</dbReference>
<keyword evidence="6" id="KW-0255">Endonuclease</keyword>
<evidence type="ECO:0000256" key="3">
    <source>
        <dbReference type="ARBA" id="ARBA00038412"/>
    </source>
</evidence>
<gene>
    <name evidence="6" type="ORF">C8J28_13812</name>
</gene>
<dbReference type="GO" id="GO:0004519">
    <property type="term" value="F:endonuclease activity"/>
    <property type="evidence" value="ECO:0007669"/>
    <property type="project" value="UniProtKB-KW"/>
</dbReference>
<dbReference type="OrthoDB" id="5292295at2"/>
<comment type="similarity">
    <text evidence="3">Belongs to the HNH nuclease family.</text>
</comment>
<proteinExistence type="inferred from homology"/>
<dbReference type="GO" id="GO:0003676">
    <property type="term" value="F:nucleic acid binding"/>
    <property type="evidence" value="ECO:0007669"/>
    <property type="project" value="InterPro"/>
</dbReference>
<dbReference type="InterPro" id="IPR002711">
    <property type="entry name" value="HNH"/>
</dbReference>
<name>A0A2T5JLN2_9RHOB</name>
<dbReference type="PANTHER" id="PTHR41286">
    <property type="entry name" value="HNH NUCLEASE YAJD-RELATED"/>
    <property type="match status" value="1"/>
</dbReference>
<keyword evidence="2" id="KW-0378">Hydrolase</keyword>
<evidence type="ECO:0000256" key="4">
    <source>
        <dbReference type="ARBA" id="ARBA00040194"/>
    </source>
</evidence>
<dbReference type="GO" id="GO:0005829">
    <property type="term" value="C:cytosol"/>
    <property type="evidence" value="ECO:0007669"/>
    <property type="project" value="TreeGrafter"/>
</dbReference>
<dbReference type="AlphaFoldDB" id="A0A2T5JLN2"/>
<dbReference type="Pfam" id="PF01844">
    <property type="entry name" value="HNH"/>
    <property type="match status" value="1"/>
</dbReference>
<dbReference type="PANTHER" id="PTHR41286:SF1">
    <property type="entry name" value="HNH NUCLEASE YAJD-RELATED"/>
    <property type="match status" value="1"/>
</dbReference>
<evidence type="ECO:0000259" key="5">
    <source>
        <dbReference type="SMART" id="SM00507"/>
    </source>
</evidence>
<reference evidence="6 7" key="1">
    <citation type="submission" date="2018-04" db="EMBL/GenBank/DDBJ databases">
        <title>Genomic Encyclopedia of Type Strains, Phase III (KMG-III): the genomes of soil and plant-associated and newly described type strains.</title>
        <authorList>
            <person name="Whitman W."/>
        </authorList>
    </citation>
    <scope>NUCLEOTIDE SEQUENCE [LARGE SCALE GENOMIC DNA]</scope>
    <source>
        <strain evidence="6 7">KA25</strain>
    </source>
</reference>
<dbReference type="GO" id="GO:0016787">
    <property type="term" value="F:hydrolase activity"/>
    <property type="evidence" value="ECO:0007669"/>
    <property type="project" value="UniProtKB-KW"/>
</dbReference>
<dbReference type="CDD" id="cd00085">
    <property type="entry name" value="HNHc"/>
    <property type="match status" value="1"/>
</dbReference>
<comment type="caution">
    <text evidence="6">The sequence shown here is derived from an EMBL/GenBank/DDBJ whole genome shotgun (WGS) entry which is preliminary data.</text>
</comment>
<evidence type="ECO:0000313" key="6">
    <source>
        <dbReference type="EMBL" id="PTR07777.1"/>
    </source>
</evidence>
<dbReference type="RefSeq" id="WP_108222696.1">
    <property type="nucleotide sequence ID" value="NZ_QAOT01000038.1"/>
</dbReference>
<feature type="domain" description="HNH nuclease" evidence="5">
    <location>
        <begin position="53"/>
        <end position="103"/>
    </location>
</feature>
<dbReference type="SMART" id="SM00507">
    <property type="entry name" value="HNHc"/>
    <property type="match status" value="1"/>
</dbReference>
<accession>A0A2T5JLN2</accession>
<evidence type="ECO:0000256" key="1">
    <source>
        <dbReference type="ARBA" id="ARBA00022722"/>
    </source>
</evidence>